<reference evidence="2" key="4">
    <citation type="submission" date="2023-06" db="EMBL/GenBank/DDBJ databases">
        <title>Genomic Diversity of Vibrio spp. and Metagenomic Analysis of Pathogens in Florida Gulf Coastal Waters Following Hurricane Ian.</title>
        <authorList>
            <person name="Brumfield K.D."/>
        </authorList>
    </citation>
    <scope>NUCLEOTIDE SEQUENCE</scope>
    <source>
        <strain evidence="2">WBS2B-138</strain>
    </source>
</reference>
<evidence type="ECO:0000313" key="3">
    <source>
        <dbReference type="EMBL" id="TXN16280.1"/>
    </source>
</evidence>
<proteinExistence type="predicted"/>
<reference evidence="4" key="3">
    <citation type="submission" date="2022-05" db="EMBL/GenBank/DDBJ databases">
        <title>Megaplasmid of Vibrio parahaemolyticus.</title>
        <authorList>
            <person name="Strauch E."/>
            <person name="Borowiak M."/>
        </authorList>
    </citation>
    <scope>NUCLEOTIDE SEQUENCE</scope>
    <source>
        <strain evidence="4">16-VB00198</strain>
    </source>
</reference>
<evidence type="ECO:0000313" key="6">
    <source>
        <dbReference type="Proteomes" id="UP000321504"/>
    </source>
</evidence>
<evidence type="ECO:0000313" key="1">
    <source>
        <dbReference type="EMBL" id="KOY20473.1"/>
    </source>
</evidence>
<dbReference type="OrthoDB" id="5872968at2"/>
<dbReference type="Proteomes" id="UP001163036">
    <property type="component" value="Chromosome 1"/>
</dbReference>
<dbReference type="Proteomes" id="UP000321504">
    <property type="component" value="Unassembled WGS sequence"/>
</dbReference>
<accession>A0A072G5M7</accession>
<dbReference type="AlphaFoldDB" id="A0A072G5M7"/>
<evidence type="ECO:0000313" key="2">
    <source>
        <dbReference type="EMBL" id="MDS1823640.1"/>
    </source>
</evidence>
<name>A0A072G5M7_VIBPH</name>
<gene>
    <name evidence="1" type="ORF">ACX05_23060</name>
    <name evidence="3" type="ORF">FVP01_09970</name>
    <name evidence="4" type="ORF">M5598_07020</name>
    <name evidence="2" type="ORF">QX249_23640</name>
</gene>
<dbReference type="OMA" id="ENFSEWP"/>
<dbReference type="Proteomes" id="UP001253193">
    <property type="component" value="Unassembled WGS sequence"/>
</dbReference>
<sequence>MRNLYRLALMLTLFLLGFASAVAWMTLPQIKFSPRGMEWGWHWAHFEPFSNGIQKARTHDTKQLLLRRVYLDDAIVVFVSTTLDNKFEIDVVQEKTCKPNATTWASVSVNRQRMAHVPMVCDSVGQSYFYRYIGKHLDSLEFGVDESFITEDFAHWPIADIKVDQFKQQNAKFFEQRGEKVEHQWLRD</sequence>
<dbReference type="RefSeq" id="WP_005477711.1">
    <property type="nucleotide sequence ID" value="NZ_CABMHD010000004.1"/>
</dbReference>
<reference evidence="3 6" key="2">
    <citation type="submission" date="2019-08" db="EMBL/GenBank/DDBJ databases">
        <title>Emerging of two pre-pandemic pathogenic O4:KUT lineages of Vibrio parahaemolyticus in coastal eastern China.</title>
        <authorList>
            <person name="Yu H."/>
        </authorList>
    </citation>
    <scope>NUCLEOTIDE SEQUENCE [LARGE SCALE GENOMIC DNA]</scope>
    <source>
        <strain evidence="3 6">HZ17-383</strain>
    </source>
</reference>
<protein>
    <submittedName>
        <fullName evidence="3">Threonine transporter RhtB</fullName>
    </submittedName>
</protein>
<dbReference type="EMBL" id="JAUHGG010000011">
    <property type="protein sequence ID" value="MDS1823640.1"/>
    <property type="molecule type" value="Genomic_DNA"/>
</dbReference>
<reference evidence="1 5" key="1">
    <citation type="submission" date="2015-07" db="EMBL/GenBank/DDBJ databases">
        <title>Foodborne Vibrio parahaemolyticus Isolates.</title>
        <authorList>
            <person name="Ronholm J."/>
            <person name="Petronella N."/>
            <person name="Kenwell R."/>
            <person name="Banerjee S."/>
        </authorList>
    </citation>
    <scope>NUCLEOTIDE SEQUENCE [LARGE SCALE GENOMIC DNA]</scope>
    <source>
        <strain evidence="1 5">HS-06-05</strain>
    </source>
</reference>
<dbReference type="EMBL" id="LIRS01000145">
    <property type="protein sequence ID" value="KOY20473.1"/>
    <property type="molecule type" value="Genomic_DNA"/>
</dbReference>
<evidence type="ECO:0000313" key="4">
    <source>
        <dbReference type="EMBL" id="UYV27709.1"/>
    </source>
</evidence>
<dbReference type="Proteomes" id="UP000037697">
    <property type="component" value="Unassembled WGS sequence"/>
</dbReference>
<organism evidence="3 6">
    <name type="scientific">Vibrio parahaemolyticus</name>
    <dbReference type="NCBI Taxonomy" id="670"/>
    <lineage>
        <taxon>Bacteria</taxon>
        <taxon>Pseudomonadati</taxon>
        <taxon>Pseudomonadota</taxon>
        <taxon>Gammaproteobacteria</taxon>
        <taxon>Vibrionales</taxon>
        <taxon>Vibrionaceae</taxon>
        <taxon>Vibrio</taxon>
    </lineage>
</organism>
<evidence type="ECO:0000313" key="5">
    <source>
        <dbReference type="Proteomes" id="UP000037697"/>
    </source>
</evidence>
<dbReference type="EMBL" id="VRMQ01000002">
    <property type="protein sequence ID" value="TXN16280.1"/>
    <property type="molecule type" value="Genomic_DNA"/>
</dbReference>
<dbReference type="GeneID" id="1189249"/>
<dbReference type="EMBL" id="CP097355">
    <property type="protein sequence ID" value="UYV27709.1"/>
    <property type="molecule type" value="Genomic_DNA"/>
</dbReference>